<organism evidence="2 3">
    <name type="scientific">Piromyces finnis</name>
    <dbReference type="NCBI Taxonomy" id="1754191"/>
    <lineage>
        <taxon>Eukaryota</taxon>
        <taxon>Fungi</taxon>
        <taxon>Fungi incertae sedis</taxon>
        <taxon>Chytridiomycota</taxon>
        <taxon>Chytridiomycota incertae sedis</taxon>
        <taxon>Neocallimastigomycetes</taxon>
        <taxon>Neocallimastigales</taxon>
        <taxon>Neocallimastigaceae</taxon>
        <taxon>Piromyces</taxon>
    </lineage>
</organism>
<dbReference type="Proteomes" id="UP000193719">
    <property type="component" value="Unassembled WGS sequence"/>
</dbReference>
<feature type="compositionally biased region" description="Polar residues" evidence="1">
    <location>
        <begin position="1"/>
        <end position="15"/>
    </location>
</feature>
<evidence type="ECO:0000313" key="2">
    <source>
        <dbReference type="EMBL" id="ORX53903.1"/>
    </source>
</evidence>
<accession>A0A1Y1VF83</accession>
<sequence length="89" mass="10551">MNFQSVPVNSLSDINKSSRKSNYEKFCQKCLVKGHYTYECNKTPKYVARPSRTKRLENPKLNKFKRLRSPSTSIAKDILKSREKKRRLR</sequence>
<proteinExistence type="predicted"/>
<protein>
    <submittedName>
        <fullName evidence="2">Uncharacterized protein</fullName>
    </submittedName>
</protein>
<gene>
    <name evidence="2" type="ORF">BCR36DRAFT_284459</name>
</gene>
<evidence type="ECO:0000256" key="1">
    <source>
        <dbReference type="SAM" id="MobiDB-lite"/>
    </source>
</evidence>
<reference evidence="2 3" key="1">
    <citation type="submission" date="2016-08" db="EMBL/GenBank/DDBJ databases">
        <title>Genomes of anaerobic fungi encode conserved fungal cellulosomes for biomass hydrolysis.</title>
        <authorList>
            <consortium name="DOE Joint Genome Institute"/>
            <person name="Haitjema C.H."/>
            <person name="Gilmore S.P."/>
            <person name="Henske J.K."/>
            <person name="Solomon K.V."/>
            <person name="De Groot R."/>
            <person name="Kuo A."/>
            <person name="Mondo S.J."/>
            <person name="Salamov A.A."/>
            <person name="Labutti K."/>
            <person name="Zhao Z."/>
            <person name="Chiniquy J."/>
            <person name="Barry K."/>
            <person name="Brewer H.M."/>
            <person name="Purvine S.O."/>
            <person name="Wright A.T."/>
            <person name="Boxma B."/>
            <person name="Van Alen T."/>
            <person name="Hackstein J.H."/>
            <person name="Baker S.E."/>
            <person name="Grigoriev I.V."/>
            <person name="O'Malley M.A."/>
        </authorList>
    </citation>
    <scope>NUCLEOTIDE SEQUENCE [LARGE SCALE GENOMIC DNA]</scope>
    <source>
        <strain evidence="3">finn</strain>
    </source>
</reference>
<dbReference type="AlphaFoldDB" id="A0A1Y1VF83"/>
<reference evidence="2 3" key="2">
    <citation type="submission" date="2016-08" db="EMBL/GenBank/DDBJ databases">
        <title>Pervasive Adenine N6-methylation of Active Genes in Fungi.</title>
        <authorList>
            <consortium name="DOE Joint Genome Institute"/>
            <person name="Mondo S.J."/>
            <person name="Dannebaum R.O."/>
            <person name="Kuo R.C."/>
            <person name="Labutti K."/>
            <person name="Haridas S."/>
            <person name="Kuo A."/>
            <person name="Salamov A."/>
            <person name="Ahrendt S.R."/>
            <person name="Lipzen A."/>
            <person name="Sullivan W."/>
            <person name="Andreopoulos W.B."/>
            <person name="Clum A."/>
            <person name="Lindquist E."/>
            <person name="Daum C."/>
            <person name="Ramamoorthy G.K."/>
            <person name="Gryganskyi A."/>
            <person name="Culley D."/>
            <person name="Magnuson J.K."/>
            <person name="James T.Y."/>
            <person name="O'Malley M.A."/>
            <person name="Stajich J.E."/>
            <person name="Spatafora J.W."/>
            <person name="Visel A."/>
            <person name="Grigoriev I.V."/>
        </authorList>
    </citation>
    <scope>NUCLEOTIDE SEQUENCE [LARGE SCALE GENOMIC DNA]</scope>
    <source>
        <strain evidence="3">finn</strain>
    </source>
</reference>
<evidence type="ECO:0000313" key="3">
    <source>
        <dbReference type="Proteomes" id="UP000193719"/>
    </source>
</evidence>
<keyword evidence="3" id="KW-1185">Reference proteome</keyword>
<dbReference type="EMBL" id="MCFH01000012">
    <property type="protein sequence ID" value="ORX53903.1"/>
    <property type="molecule type" value="Genomic_DNA"/>
</dbReference>
<name>A0A1Y1VF83_9FUNG</name>
<dbReference type="Pfam" id="PF13917">
    <property type="entry name" value="zf-CCHC_3"/>
    <property type="match status" value="1"/>
</dbReference>
<feature type="region of interest" description="Disordered" evidence="1">
    <location>
        <begin position="1"/>
        <end position="21"/>
    </location>
</feature>
<comment type="caution">
    <text evidence="2">The sequence shown here is derived from an EMBL/GenBank/DDBJ whole genome shotgun (WGS) entry which is preliminary data.</text>
</comment>
<dbReference type="OrthoDB" id="437973at2759"/>